<evidence type="ECO:0000259" key="1">
    <source>
        <dbReference type="Pfam" id="PF14534"/>
    </source>
</evidence>
<organism evidence="2 3">
    <name type="scientific">Parvularcula mediterranea</name>
    <dbReference type="NCBI Taxonomy" id="2732508"/>
    <lineage>
        <taxon>Bacteria</taxon>
        <taxon>Pseudomonadati</taxon>
        <taxon>Pseudomonadota</taxon>
        <taxon>Alphaproteobacteria</taxon>
        <taxon>Parvularculales</taxon>
        <taxon>Parvularculaceae</taxon>
        <taxon>Parvularcula</taxon>
    </lineage>
</organism>
<dbReference type="Proteomes" id="UP000536835">
    <property type="component" value="Unassembled WGS sequence"/>
</dbReference>
<keyword evidence="3" id="KW-1185">Reference proteome</keyword>
<dbReference type="RefSeq" id="WP_173196146.1">
    <property type="nucleotide sequence ID" value="NZ_JABFCX010000002.1"/>
</dbReference>
<evidence type="ECO:0000313" key="3">
    <source>
        <dbReference type="Proteomes" id="UP000536835"/>
    </source>
</evidence>
<dbReference type="AlphaFoldDB" id="A0A7Y3RJ73"/>
<comment type="caution">
    <text evidence="2">The sequence shown here is derived from an EMBL/GenBank/DDBJ whole genome shotgun (WGS) entry which is preliminary data.</text>
</comment>
<evidence type="ECO:0000313" key="2">
    <source>
        <dbReference type="EMBL" id="NNU15016.1"/>
    </source>
</evidence>
<sequence length="158" mass="17682">MSILAALALTIAPVPDLETTTARIAERDALLFETFFERCDPQTALRLLDDDFRMLHDLGGMVADSAEAFVADYEKTCSERDPATYRSKREIVPGSRSVQMLGDWGALEEGEHTFHESNGGAPFKPTGKARYIHTWRWTGTDFILVESLSVDHGPYQDE</sequence>
<feature type="domain" description="DUF4440" evidence="1">
    <location>
        <begin position="34"/>
        <end position="136"/>
    </location>
</feature>
<reference evidence="2 3" key="1">
    <citation type="submission" date="2020-05" db="EMBL/GenBank/DDBJ databases">
        <title>Parvularcula mediterraneae sp. nov., isolated from polypropylene straw from shallow seawater of the seashore of Laganas in Zakynthos island, Greece.</title>
        <authorList>
            <person name="Szabo I."/>
            <person name="Al-Omari J."/>
            <person name="Rado J."/>
            <person name="Szerdahelyi G.S."/>
        </authorList>
    </citation>
    <scope>NUCLEOTIDE SEQUENCE [LARGE SCALE GENOMIC DNA]</scope>
    <source>
        <strain evidence="2 3">ZS-1/3</strain>
    </source>
</reference>
<accession>A0A7Y3RJ73</accession>
<dbReference type="Pfam" id="PF14534">
    <property type="entry name" value="DUF4440"/>
    <property type="match status" value="1"/>
</dbReference>
<name>A0A7Y3RJ73_9PROT</name>
<dbReference type="SUPFAM" id="SSF54427">
    <property type="entry name" value="NTF2-like"/>
    <property type="match status" value="1"/>
</dbReference>
<dbReference type="InterPro" id="IPR032710">
    <property type="entry name" value="NTF2-like_dom_sf"/>
</dbReference>
<proteinExistence type="predicted"/>
<protein>
    <submittedName>
        <fullName evidence="2">Nuclear transport factor 2 family protein</fullName>
    </submittedName>
</protein>
<dbReference type="InterPro" id="IPR027843">
    <property type="entry name" value="DUF4440"/>
</dbReference>
<gene>
    <name evidence="2" type="ORF">HK107_01590</name>
</gene>
<dbReference type="EMBL" id="JABFCX010000002">
    <property type="protein sequence ID" value="NNU15016.1"/>
    <property type="molecule type" value="Genomic_DNA"/>
</dbReference>
<dbReference type="Gene3D" id="3.10.450.50">
    <property type="match status" value="1"/>
</dbReference>